<name>A0A513X020_9BASI</name>
<dbReference type="EMBL" id="MN018834">
    <property type="protein sequence ID" value="QDH07277.1"/>
    <property type="molecule type" value="Genomic_DNA"/>
</dbReference>
<sequence length="130" mass="16123">MWCDLMWFDVIWFDLIWFDLIWFDVMWCDLMWFDVIWCDLMWFDVIWFDLILQVSILQINKFFFSFLEYFNSIQLNYLWSYKTRLNNQQLLRTLPKWDGNSVYVDSDSSCDCHHHCVHRAVGPCLCTCLW</sequence>
<keyword evidence="1" id="KW-0496">Mitochondrion</keyword>
<accession>A0A513X020</accession>
<proteinExistence type="predicted"/>
<organism evidence="1">
    <name type="scientific">Austropuccinia psidii</name>
    <dbReference type="NCBI Taxonomy" id="181123"/>
    <lineage>
        <taxon>Eukaryota</taxon>
        <taxon>Fungi</taxon>
        <taxon>Dikarya</taxon>
        <taxon>Basidiomycota</taxon>
        <taxon>Pucciniomycotina</taxon>
        <taxon>Pucciniomycetes</taxon>
        <taxon>Pucciniales</taxon>
        <taxon>Sphaerophragmiaceae</taxon>
        <taxon>Austropuccinia</taxon>
    </lineage>
</organism>
<geneLocation type="mitochondrion" evidence="1"/>
<dbReference type="AlphaFoldDB" id="A0A513X020"/>
<dbReference type="RefSeq" id="YP_009681228.1">
    <property type="nucleotide sequence ID" value="NC_044121.1"/>
</dbReference>
<evidence type="ECO:0000313" key="1">
    <source>
        <dbReference type="EMBL" id="QDH07277.1"/>
    </source>
</evidence>
<protein>
    <submittedName>
        <fullName evidence="1">Uncharacterized protein</fullName>
    </submittedName>
</protein>
<gene>
    <name evidence="1" type="primary">orf130</name>
</gene>
<dbReference type="GeneID" id="41039190"/>
<reference evidence="1" key="1">
    <citation type="journal article" date="2019" name="Fungal Genet. Biol.">
        <title>The unrevealing high variability on non conserved core of Austropuccinia psidii and other rust mitochondrial genomes.</title>
        <authorList>
            <person name="de Almeida J.R."/>
            <person name="Riano Pachon D.M."/>
            <person name="Franceschine L.M."/>
            <person name="Batista dos Santos I."/>
            <person name="da Silva Lopes M."/>
            <person name="Avelino de Andrade P."/>
            <person name="de Barros Monteiro-Vitorello C."/>
            <person name="Labate C.A."/>
            <person name="Quecine M.C."/>
        </authorList>
    </citation>
    <scope>NUCLEOTIDE SEQUENCE</scope>
    <source>
        <strain evidence="1">MF-1</strain>
    </source>
</reference>